<dbReference type="Proteomes" id="UP001161463">
    <property type="component" value="Segment"/>
</dbReference>
<evidence type="ECO:0000256" key="5">
    <source>
        <dbReference type="SAM" id="MobiDB-lite"/>
    </source>
</evidence>
<dbReference type="KEGG" id="vg:80541137"/>
<feature type="compositionally biased region" description="Basic and acidic residues" evidence="5">
    <location>
        <begin position="339"/>
        <end position="349"/>
    </location>
</feature>
<dbReference type="GO" id="GO:0039615">
    <property type="term" value="C:T=1 icosahedral viral capsid"/>
    <property type="evidence" value="ECO:0007669"/>
    <property type="project" value="UniProtKB-KW"/>
</dbReference>
<keyword evidence="6" id="KW-0812">Transmembrane</keyword>
<sequence length="840" mass="92973">MSDYKKVKYTPFDEGEEVELFTLKHYQDGYFYEPPTVRQRNAWTHDDYESGGHTAETAAGEEEELLDTVRTTEQVGSSLSKSGAKAVADLRKANYGTIKKGRNTSKGGKGRGLQKLVTWVGAGIAAAAGIGAVVHSQTKEEELNTSAYELAKSMEIGKNPHADNKGAKLPWEQTYGVKAYNDRVKSTDKQKQFEDNLQYIEKDKEWQYKNSKILQIESEKGLKWDGRQYQIDPNYKPPEDRPGYTLPGHKFIGPGNPVDTEVPVDEDDAIAKEHDEAYATAKNQKDIAIADEQAADKFLSDWQTNANTHSLLGGLGLIGKKHVEQTIGSIYPMGVLGRRTGESTPEKQPDSSSGPTPDKRPRTEDPAPGEATPSKPGTNPASPVTSDDPMQGGDDGGGGGGDSMAAALPGSGLNEPIWQGMPYRAEQVTLSFKKTYRLYINNDLPIKIAPANDPGHFHYYPGNFHEIPQQYLFFYLSTGEMTRLINCFEKVRIEHCGWQLTSLGTRIPFYTGATETTIANAGAQIPLAVYRGFDKDFVTLGSTEDRDALYTVLQGKAINSDGPYSAQLQPQPFVNKVLIRQIKENRIGGEPYLYPYASVYNGSTTYGPMIQGTHKPKNNIVYSYENSENIAYMQIDGLQRLVGSNMLRHPQDALQDYKDQGDLFNSVSPQEGGDLRDQNGVFTTTNSRDFKFALIENNHAHDPRDGIHKMQNVPRVCIGTMNVKNSDGSEIPTHWEIILESAITLRCQVGRTGWITQSGSKYGHRAPSNLHPTLSTGYITQKLAGDPPTLQMTVHYDTDSRKDFRGLNNQPLCAQVPTAGFIIDDQPIAARLRSKNKDRI</sequence>
<name>A0A173DQC4_9VIRU</name>
<reference evidence="8" key="1">
    <citation type="journal article" date="2016" name="Arch. Virol.">
        <title>A new densovirus in cerebrospinal fluid from a case of anti-NMDA-receptor encephalitis.</title>
        <authorList>
            <person name="Phan T.G."/>
            <person name="Messacar K."/>
            <person name="Dominguez S.R."/>
            <person name="da Costa A.C."/>
            <person name="Deng X."/>
            <person name="Delwart E."/>
        </authorList>
    </citation>
    <scope>NUCLEOTIDE SEQUENCE</scope>
    <source>
        <strain evidence="8">21</strain>
    </source>
</reference>
<evidence type="ECO:0000256" key="1">
    <source>
        <dbReference type="ARBA" id="ARBA00004328"/>
    </source>
</evidence>
<dbReference type="InterPro" id="IPR013607">
    <property type="entry name" value="Phospholipase_A2-like"/>
</dbReference>
<organism evidence="8 9">
    <name type="scientific">Human CSF-associated densovirus</name>
    <dbReference type="NCBI Taxonomy" id="1850255"/>
    <lineage>
        <taxon>Viruses</taxon>
        <taxon>Monodnaviria</taxon>
        <taxon>Shotokuvirae</taxon>
        <taxon>Cossaviricota</taxon>
        <taxon>Quintoviricetes</taxon>
        <taxon>Piccovirales</taxon>
        <taxon>Parvoviridae</taxon>
        <taxon>Densovirinae</taxon>
        <taxon>Iteradensovirus</taxon>
        <taxon>Iteradensovirus incertum2</taxon>
    </lineage>
</organism>
<protein>
    <submittedName>
        <fullName evidence="8">Structural protein VP</fullName>
    </submittedName>
</protein>
<dbReference type="GO" id="GO:0005198">
    <property type="term" value="F:structural molecule activity"/>
    <property type="evidence" value="ECO:0007669"/>
    <property type="project" value="InterPro"/>
</dbReference>
<proteinExistence type="predicted"/>
<dbReference type="RefSeq" id="YP_010802392.1">
    <property type="nucleotide sequence ID" value="NC_076998.1"/>
</dbReference>
<keyword evidence="3" id="KW-0167">Capsid protein</keyword>
<evidence type="ECO:0000256" key="6">
    <source>
        <dbReference type="SAM" id="Phobius"/>
    </source>
</evidence>
<feature type="compositionally biased region" description="Gly residues" evidence="5">
    <location>
        <begin position="393"/>
        <end position="402"/>
    </location>
</feature>
<dbReference type="EMBL" id="KX035107">
    <property type="protein sequence ID" value="ANG55948.1"/>
    <property type="molecule type" value="Genomic_DNA"/>
</dbReference>
<keyword evidence="6" id="KW-1133">Transmembrane helix</keyword>
<evidence type="ECO:0000313" key="9">
    <source>
        <dbReference type="Proteomes" id="UP001161463"/>
    </source>
</evidence>
<dbReference type="GeneID" id="80541137"/>
<feature type="compositionally biased region" description="Polar residues" evidence="5">
    <location>
        <begin position="375"/>
        <end position="385"/>
    </location>
</feature>
<keyword evidence="6" id="KW-0472">Membrane</keyword>
<comment type="subcellular location">
    <subcellularLocation>
        <location evidence="1">Virion</location>
    </subcellularLocation>
</comment>
<evidence type="ECO:0000313" key="8">
    <source>
        <dbReference type="EMBL" id="ANG55948.1"/>
    </source>
</evidence>
<dbReference type="SUPFAM" id="SSF88645">
    <property type="entry name" value="ssDNA viruses"/>
    <property type="match status" value="1"/>
</dbReference>
<feature type="domain" description="Phospholipase A2-like" evidence="7">
    <location>
        <begin position="243"/>
        <end position="304"/>
    </location>
</feature>
<keyword evidence="4" id="KW-0946">Virion</keyword>
<dbReference type="Pfam" id="PF08398">
    <property type="entry name" value="Phospholip_A2_4"/>
    <property type="match status" value="1"/>
</dbReference>
<accession>A0A173DQC4</accession>
<evidence type="ECO:0000259" key="7">
    <source>
        <dbReference type="Pfam" id="PF08398"/>
    </source>
</evidence>
<keyword evidence="9" id="KW-1185">Reference proteome</keyword>
<evidence type="ECO:0000256" key="3">
    <source>
        <dbReference type="ARBA" id="ARBA00022561"/>
    </source>
</evidence>
<dbReference type="InterPro" id="IPR016184">
    <property type="entry name" value="Capsid/spike_ssDNA_virus"/>
</dbReference>
<feature type="transmembrane region" description="Helical" evidence="6">
    <location>
        <begin position="116"/>
        <end position="134"/>
    </location>
</feature>
<evidence type="ECO:0000256" key="2">
    <source>
        <dbReference type="ARBA" id="ARBA00022431"/>
    </source>
</evidence>
<feature type="region of interest" description="Disordered" evidence="5">
    <location>
        <begin position="334"/>
        <end position="410"/>
    </location>
</feature>
<evidence type="ECO:0000256" key="4">
    <source>
        <dbReference type="ARBA" id="ARBA00022844"/>
    </source>
</evidence>
<keyword evidence="2" id="KW-1140">T=1 icosahedral capsid protein</keyword>
<reference evidence="8" key="2">
    <citation type="submission" date="2016-04" db="EMBL/GenBank/DDBJ databases">
        <authorList>
            <person name="Evans L.H."/>
            <person name="Alamgir A."/>
            <person name="Owens N."/>
            <person name="Weber N.D."/>
            <person name="Virtaneva K."/>
            <person name="Barbian K."/>
            <person name="Babar A."/>
            <person name="Rosenke K."/>
        </authorList>
    </citation>
    <scope>NUCLEOTIDE SEQUENCE</scope>
    <source>
        <strain evidence="8">21</strain>
    </source>
</reference>